<gene>
    <name evidence="1" type="ORF">D5086_015786</name>
</gene>
<evidence type="ECO:0000313" key="2">
    <source>
        <dbReference type="Proteomes" id="UP000309997"/>
    </source>
</evidence>
<keyword evidence="2" id="KW-1185">Reference proteome</keyword>
<accession>A0ACC4BTM9</accession>
<name>A0ACC4BTM9_POPAL</name>
<organism evidence="1 2">
    <name type="scientific">Populus alba</name>
    <name type="common">White poplar</name>
    <dbReference type="NCBI Taxonomy" id="43335"/>
    <lineage>
        <taxon>Eukaryota</taxon>
        <taxon>Viridiplantae</taxon>
        <taxon>Streptophyta</taxon>
        <taxon>Embryophyta</taxon>
        <taxon>Tracheophyta</taxon>
        <taxon>Spermatophyta</taxon>
        <taxon>Magnoliopsida</taxon>
        <taxon>eudicotyledons</taxon>
        <taxon>Gunneridae</taxon>
        <taxon>Pentapetalae</taxon>
        <taxon>rosids</taxon>
        <taxon>fabids</taxon>
        <taxon>Malpighiales</taxon>
        <taxon>Salicaceae</taxon>
        <taxon>Saliceae</taxon>
        <taxon>Populus</taxon>
    </lineage>
</organism>
<evidence type="ECO:0000313" key="1">
    <source>
        <dbReference type="EMBL" id="KAL3581454.1"/>
    </source>
</evidence>
<sequence>MSRQRPGKAPLPPAEVNIEKLENVINEGNYYGAQQMYKSISARYVSAQRHSEALDILHSGACLQLKNSQVTCGSELAVIFVETLVKAKVPYDDDVLDRIRKIYKTFPQIPLPQDLGEDDDMQQLNEALGAAKTRVECCLSFLKAAIKWSAEFGAHRNGSPEIHFMLAEYVYSESPELDMTRVSYHFVRGNNPKKFASTIVNFMGKCYPGEEDLAIARAILMYLSMGNLRDANFLMDELKKHAQYKEHDLPQSDLIQFINYLLPTLQRDALPLFNMLRTNYKSSIDREPAFNELLDEIAELFYGVQRRNPLQGMFGDIFQGRIDEALRLNEEMEKLKLLPDVAGKALKLWDEMKEKEIAPSVITYNSIIAGLCQMGKTNQARDKLNELLESDLVPGEITYSMIIHGHCREVQVEKAFQEGMLGKPLKLFNTWISKGNAISYNTIISALCKEKRFEEASDLLAEVDEKKLEPDCYTYNAAILGGLTDAGRTEDAEEFI</sequence>
<comment type="caution">
    <text evidence="1">The sequence shown here is derived from an EMBL/GenBank/DDBJ whole genome shotgun (WGS) entry which is preliminary data.</text>
</comment>
<proteinExistence type="predicted"/>
<dbReference type="Proteomes" id="UP000309997">
    <property type="component" value="Unassembled WGS sequence"/>
</dbReference>
<protein>
    <submittedName>
        <fullName evidence="1">Uncharacterized protein</fullName>
    </submittedName>
</protein>
<dbReference type="EMBL" id="RCHU02000008">
    <property type="protein sequence ID" value="KAL3581454.1"/>
    <property type="molecule type" value="Genomic_DNA"/>
</dbReference>
<reference evidence="1 2" key="1">
    <citation type="journal article" date="2024" name="Plant Biotechnol. J.">
        <title>Genome and CRISPR/Cas9 system of a widespread forest tree (Populus alba) in the world.</title>
        <authorList>
            <person name="Liu Y.J."/>
            <person name="Jiang P.F."/>
            <person name="Han X.M."/>
            <person name="Li X.Y."/>
            <person name="Wang H.M."/>
            <person name="Wang Y.J."/>
            <person name="Wang X.X."/>
            <person name="Zeng Q.Y."/>
        </authorList>
    </citation>
    <scope>NUCLEOTIDE SEQUENCE [LARGE SCALE GENOMIC DNA]</scope>
    <source>
        <strain evidence="2">cv. PAL-ZL1</strain>
    </source>
</reference>